<dbReference type="GO" id="GO:0000105">
    <property type="term" value="P:L-histidine biosynthetic process"/>
    <property type="evidence" value="ECO:0007669"/>
    <property type="project" value="UniProtKB-UniRule"/>
</dbReference>
<evidence type="ECO:0000256" key="6">
    <source>
        <dbReference type="ARBA" id="ARBA00023102"/>
    </source>
</evidence>
<dbReference type="CDD" id="cd12110">
    <property type="entry name" value="PHP_HisPPase_Hisj_like"/>
    <property type="match status" value="1"/>
</dbReference>
<dbReference type="PANTHER" id="PTHR21039:SF0">
    <property type="entry name" value="HISTIDINOL-PHOSPHATASE"/>
    <property type="match status" value="1"/>
</dbReference>
<dbReference type="Proteomes" id="UP000811545">
    <property type="component" value="Unassembled WGS sequence"/>
</dbReference>
<keyword evidence="5 8" id="KW-0378">Hydrolase</keyword>
<evidence type="ECO:0000313" key="10">
    <source>
        <dbReference type="EMBL" id="MBT9145173.1"/>
    </source>
</evidence>
<comment type="catalytic activity">
    <reaction evidence="7 8">
        <text>L-histidinol phosphate + H2O = L-histidinol + phosphate</text>
        <dbReference type="Rhea" id="RHEA:14465"/>
        <dbReference type="ChEBI" id="CHEBI:15377"/>
        <dbReference type="ChEBI" id="CHEBI:43474"/>
        <dbReference type="ChEBI" id="CHEBI:57699"/>
        <dbReference type="ChEBI" id="CHEBI:57980"/>
        <dbReference type="EC" id="3.1.3.15"/>
    </reaction>
</comment>
<organism evidence="10 11">
    <name type="scientific">Psychracetigena formicireducens</name>
    <dbReference type="NCBI Taxonomy" id="2986056"/>
    <lineage>
        <taxon>Bacteria</taxon>
        <taxon>Bacillati</taxon>
        <taxon>Candidatus Lithacetigenota</taxon>
        <taxon>Candidatus Psychracetigena</taxon>
    </lineage>
</organism>
<dbReference type="PANTHER" id="PTHR21039">
    <property type="entry name" value="HISTIDINOL PHOSPHATASE-RELATED"/>
    <property type="match status" value="1"/>
</dbReference>
<sequence length="277" mass="32341">MLDLHIHTKLCGHAVGEMEEYIEVAINKEFEIFGFSDHLPHEHIPALKPFIHLSMPENILSHYVKTVLELKEKYSSKLDILLGIEVDYDENYENETRKILSRHPFDYAIGSIHVLGDWLFDSPRQIEEWNNRVIDEVYSEYYRNIKKLILSGLFNIVGHLDLPKKFNHRPRQDFEETMLDLAKNLKNEGMVVEINISGLRYAAKEMYPSKNILSILKTERVDITFGSDAHEPKQVGENFSQALRIAQKLNFSDFAYFKNRKKLYLPLNETTELSVLS</sequence>
<dbReference type="Gene3D" id="3.20.20.140">
    <property type="entry name" value="Metal-dependent hydrolases"/>
    <property type="match status" value="1"/>
</dbReference>
<dbReference type="InterPro" id="IPR004013">
    <property type="entry name" value="PHP_dom"/>
</dbReference>
<comment type="pathway">
    <text evidence="1 8">Amino-acid biosynthesis; L-histidine biosynthesis; L-histidine from 5-phospho-alpha-D-ribose 1-diphosphate: step 8/9.</text>
</comment>
<dbReference type="NCBIfam" id="TIGR01856">
    <property type="entry name" value="hisJ_fam"/>
    <property type="match status" value="1"/>
</dbReference>
<keyword evidence="6 8" id="KW-0368">Histidine biosynthesis</keyword>
<reference evidence="10 11" key="1">
    <citation type="journal article" date="2021" name="bioRxiv">
        <title>Unique metabolic strategies in Hadean analogues reveal hints for primordial physiology.</title>
        <authorList>
            <person name="Nobu M.K."/>
            <person name="Nakai R."/>
            <person name="Tamazawa S."/>
            <person name="Mori H."/>
            <person name="Toyoda A."/>
            <person name="Ijiri A."/>
            <person name="Suzuki S."/>
            <person name="Kurokawa K."/>
            <person name="Kamagata Y."/>
            <person name="Tamaki H."/>
        </authorList>
    </citation>
    <scope>NUCLEOTIDE SEQUENCE [LARGE SCALE GENOMIC DNA]</scope>
    <source>
        <strain evidence="10">BS525</strain>
    </source>
</reference>
<comment type="caution">
    <text evidence="10">The sequence shown here is derived from an EMBL/GenBank/DDBJ whole genome shotgun (WGS) entry which is preliminary data.</text>
</comment>
<evidence type="ECO:0000256" key="3">
    <source>
        <dbReference type="ARBA" id="ARBA00013085"/>
    </source>
</evidence>
<evidence type="ECO:0000256" key="1">
    <source>
        <dbReference type="ARBA" id="ARBA00004970"/>
    </source>
</evidence>
<evidence type="ECO:0000256" key="4">
    <source>
        <dbReference type="ARBA" id="ARBA00022605"/>
    </source>
</evidence>
<proteinExistence type="inferred from homology"/>
<dbReference type="EMBL" id="QLTW01000055">
    <property type="protein sequence ID" value="MBT9145173.1"/>
    <property type="molecule type" value="Genomic_DNA"/>
</dbReference>
<dbReference type="EC" id="3.1.3.15" evidence="3 8"/>
<feature type="domain" description="PHP" evidence="9">
    <location>
        <begin position="3"/>
        <end position="195"/>
    </location>
</feature>
<dbReference type="InterPro" id="IPR016195">
    <property type="entry name" value="Pol/histidinol_Pase-like"/>
</dbReference>
<dbReference type="GO" id="GO:0005737">
    <property type="term" value="C:cytoplasm"/>
    <property type="evidence" value="ECO:0007669"/>
    <property type="project" value="TreeGrafter"/>
</dbReference>
<dbReference type="Pfam" id="PF02811">
    <property type="entry name" value="PHP"/>
    <property type="match status" value="1"/>
</dbReference>
<dbReference type="NCBIfam" id="NF005596">
    <property type="entry name" value="PRK07328.1"/>
    <property type="match status" value="1"/>
</dbReference>
<evidence type="ECO:0000259" key="9">
    <source>
        <dbReference type="Pfam" id="PF02811"/>
    </source>
</evidence>
<name>A0A9E2BGJ0_PSYF1</name>
<dbReference type="GO" id="GO:0004401">
    <property type="term" value="F:histidinol-phosphatase activity"/>
    <property type="evidence" value="ECO:0007669"/>
    <property type="project" value="UniProtKB-UniRule"/>
</dbReference>
<keyword evidence="4 8" id="KW-0028">Amino-acid biosynthesis</keyword>
<accession>A0A9E2BGJ0</accession>
<gene>
    <name evidence="10" type="primary">hisK</name>
    <name evidence="10" type="ORF">DDT42_01043</name>
</gene>
<evidence type="ECO:0000256" key="7">
    <source>
        <dbReference type="ARBA" id="ARBA00049158"/>
    </source>
</evidence>
<comment type="similarity">
    <text evidence="2 8">Belongs to the PHP hydrolase family. HisK subfamily.</text>
</comment>
<protein>
    <recommendedName>
        <fullName evidence="3 8">Histidinol-phosphatase</fullName>
        <shortName evidence="8">HolPase</shortName>
        <ecNumber evidence="3 8">3.1.3.15</ecNumber>
    </recommendedName>
</protein>
<evidence type="ECO:0000256" key="5">
    <source>
        <dbReference type="ARBA" id="ARBA00022801"/>
    </source>
</evidence>
<dbReference type="InterPro" id="IPR010140">
    <property type="entry name" value="Histidinol_P_phosphatase_HisJ"/>
</dbReference>
<dbReference type="AlphaFoldDB" id="A0A9E2BGJ0"/>
<evidence type="ECO:0000256" key="8">
    <source>
        <dbReference type="RuleBase" id="RU366003"/>
    </source>
</evidence>
<dbReference type="SUPFAM" id="SSF89550">
    <property type="entry name" value="PHP domain-like"/>
    <property type="match status" value="1"/>
</dbReference>
<evidence type="ECO:0000256" key="2">
    <source>
        <dbReference type="ARBA" id="ARBA00009152"/>
    </source>
</evidence>
<evidence type="ECO:0000313" key="11">
    <source>
        <dbReference type="Proteomes" id="UP000811545"/>
    </source>
</evidence>
<dbReference type="NCBIfam" id="NF005996">
    <property type="entry name" value="PRK08123.1"/>
    <property type="match status" value="1"/>
</dbReference>